<accession>A0A9P6PX22</accession>
<dbReference type="Pfam" id="PF02567">
    <property type="entry name" value="PhzC-PhzF"/>
    <property type="match status" value="1"/>
</dbReference>
<protein>
    <submittedName>
        <fullName evidence="2">Uncharacterized protein</fullName>
    </submittedName>
</protein>
<dbReference type="Gene3D" id="3.10.310.10">
    <property type="entry name" value="Diaminopimelate Epimerase, Chain A, domain 1"/>
    <property type="match status" value="2"/>
</dbReference>
<dbReference type="InterPro" id="IPR003719">
    <property type="entry name" value="Phenazine_PhzF-like"/>
</dbReference>
<evidence type="ECO:0000256" key="1">
    <source>
        <dbReference type="PIRSR" id="PIRSR016184-1"/>
    </source>
</evidence>
<dbReference type="GO" id="GO:0005737">
    <property type="term" value="C:cytoplasm"/>
    <property type="evidence" value="ECO:0007669"/>
    <property type="project" value="TreeGrafter"/>
</dbReference>
<dbReference type="SUPFAM" id="SSF54506">
    <property type="entry name" value="Diaminopimelate epimerase-like"/>
    <property type="match status" value="1"/>
</dbReference>
<dbReference type="PANTHER" id="PTHR13774:SF32">
    <property type="entry name" value="ANTISENSE-ENHANCING SEQUENCE 1"/>
    <property type="match status" value="1"/>
</dbReference>
<proteinExistence type="predicted"/>
<name>A0A9P6PX22_9FUNG</name>
<dbReference type="PANTHER" id="PTHR13774">
    <property type="entry name" value="PHENAZINE BIOSYNTHESIS PROTEIN"/>
    <property type="match status" value="1"/>
</dbReference>
<comment type="caution">
    <text evidence="2">The sequence shown here is derived from an EMBL/GenBank/DDBJ whole genome shotgun (WGS) entry which is preliminary data.</text>
</comment>
<gene>
    <name evidence="2" type="ORF">DFQ27_007208</name>
</gene>
<reference evidence="2" key="1">
    <citation type="journal article" date="2020" name="Fungal Divers.">
        <title>Resolving the Mortierellaceae phylogeny through synthesis of multi-gene phylogenetics and phylogenomics.</title>
        <authorList>
            <person name="Vandepol N."/>
            <person name="Liber J."/>
            <person name="Desiro A."/>
            <person name="Na H."/>
            <person name="Kennedy M."/>
            <person name="Barry K."/>
            <person name="Grigoriev I.V."/>
            <person name="Miller A.N."/>
            <person name="O'Donnell K."/>
            <person name="Stajich J.E."/>
            <person name="Bonito G."/>
        </authorList>
    </citation>
    <scope>NUCLEOTIDE SEQUENCE</scope>
    <source>
        <strain evidence="2">BC1065</strain>
    </source>
</reference>
<dbReference type="AlphaFoldDB" id="A0A9P6PX22"/>
<dbReference type="NCBIfam" id="TIGR00654">
    <property type="entry name" value="PhzF_family"/>
    <property type="match status" value="1"/>
</dbReference>
<dbReference type="Proteomes" id="UP000807716">
    <property type="component" value="Unassembled WGS sequence"/>
</dbReference>
<evidence type="ECO:0000313" key="2">
    <source>
        <dbReference type="EMBL" id="KAG0253782.1"/>
    </source>
</evidence>
<feature type="active site" evidence="1">
    <location>
        <position position="54"/>
    </location>
</feature>
<keyword evidence="3" id="KW-1185">Reference proteome</keyword>
<evidence type="ECO:0000313" key="3">
    <source>
        <dbReference type="Proteomes" id="UP000807716"/>
    </source>
</evidence>
<dbReference type="OrthoDB" id="75169at2759"/>
<dbReference type="GO" id="GO:0016853">
    <property type="term" value="F:isomerase activity"/>
    <property type="evidence" value="ECO:0007669"/>
    <property type="project" value="TreeGrafter"/>
</dbReference>
<dbReference type="EMBL" id="JAAAJB010000559">
    <property type="protein sequence ID" value="KAG0253782.1"/>
    <property type="molecule type" value="Genomic_DNA"/>
</dbReference>
<organism evidence="2 3">
    <name type="scientific">Actinomortierella ambigua</name>
    <dbReference type="NCBI Taxonomy" id="1343610"/>
    <lineage>
        <taxon>Eukaryota</taxon>
        <taxon>Fungi</taxon>
        <taxon>Fungi incertae sedis</taxon>
        <taxon>Mucoromycota</taxon>
        <taxon>Mortierellomycotina</taxon>
        <taxon>Mortierellomycetes</taxon>
        <taxon>Mortierellales</taxon>
        <taxon>Mortierellaceae</taxon>
        <taxon>Actinomortierella</taxon>
    </lineage>
</organism>
<dbReference type="PIRSF" id="PIRSF016184">
    <property type="entry name" value="PhzC_PhzF"/>
    <property type="match status" value="1"/>
</dbReference>
<sequence>MSPVATYPFYQVDVFTNKGYYGNPLAVVVLLDPSLPVPTTEQMARFANWTNLSETTFLLPPTDPSKADYRVRIFTPTTELPFAGHPTLGTCSVFLQHLKEQAFPRKVVQECGVGLVELQATTSTQIAFVAPPLLKTGPVEEATVRTVCESMGLDRDRDVLDTQWIHNGVHWFALMVKDVETLMRAKGAITEKSRPHEFGIIAKYPRDPASSKPEDPLFEVRTFPHLDRIEEDPVTGSFNAGMAQWLIGSGVAPPKYVASQGTALGRSGRIIVERDDSDLTVPANQRKIWIGGEIAQCIQGTVRI</sequence>